<name>A0A9Q1ESI1_SYNKA</name>
<dbReference type="OrthoDB" id="8959166at2759"/>
<feature type="compositionally biased region" description="Basic and acidic residues" evidence="1">
    <location>
        <begin position="298"/>
        <end position="315"/>
    </location>
</feature>
<evidence type="ECO:0000313" key="3">
    <source>
        <dbReference type="Proteomes" id="UP001152622"/>
    </source>
</evidence>
<dbReference type="EMBL" id="JAINUF010000013">
    <property type="protein sequence ID" value="KAJ8344235.1"/>
    <property type="molecule type" value="Genomic_DNA"/>
</dbReference>
<feature type="region of interest" description="Disordered" evidence="1">
    <location>
        <begin position="375"/>
        <end position="445"/>
    </location>
</feature>
<gene>
    <name evidence="2" type="ORF">SKAU_G00315640</name>
</gene>
<keyword evidence="3" id="KW-1185">Reference proteome</keyword>
<accession>A0A9Q1ESI1</accession>
<dbReference type="Proteomes" id="UP001152622">
    <property type="component" value="Chromosome 13"/>
</dbReference>
<evidence type="ECO:0000313" key="2">
    <source>
        <dbReference type="EMBL" id="KAJ8344235.1"/>
    </source>
</evidence>
<feature type="compositionally biased region" description="Basic and acidic residues" evidence="1">
    <location>
        <begin position="161"/>
        <end position="174"/>
    </location>
</feature>
<feature type="compositionally biased region" description="Basic and acidic residues" evidence="1">
    <location>
        <begin position="387"/>
        <end position="407"/>
    </location>
</feature>
<feature type="region of interest" description="Disordered" evidence="1">
    <location>
        <begin position="194"/>
        <end position="268"/>
    </location>
</feature>
<proteinExistence type="predicted"/>
<feature type="region of interest" description="Disordered" evidence="1">
    <location>
        <begin position="298"/>
        <end position="317"/>
    </location>
</feature>
<feature type="region of interest" description="Disordered" evidence="1">
    <location>
        <begin position="154"/>
        <end position="174"/>
    </location>
</feature>
<reference evidence="2" key="1">
    <citation type="journal article" date="2023" name="Science">
        <title>Genome structures resolve the early diversification of teleost fishes.</title>
        <authorList>
            <person name="Parey E."/>
            <person name="Louis A."/>
            <person name="Montfort J."/>
            <person name="Bouchez O."/>
            <person name="Roques C."/>
            <person name="Iampietro C."/>
            <person name="Lluch J."/>
            <person name="Castinel A."/>
            <person name="Donnadieu C."/>
            <person name="Desvignes T."/>
            <person name="Floi Bucao C."/>
            <person name="Jouanno E."/>
            <person name="Wen M."/>
            <person name="Mejri S."/>
            <person name="Dirks R."/>
            <person name="Jansen H."/>
            <person name="Henkel C."/>
            <person name="Chen W.J."/>
            <person name="Zahm M."/>
            <person name="Cabau C."/>
            <person name="Klopp C."/>
            <person name="Thompson A.W."/>
            <person name="Robinson-Rechavi M."/>
            <person name="Braasch I."/>
            <person name="Lecointre G."/>
            <person name="Bobe J."/>
            <person name="Postlethwait J.H."/>
            <person name="Berthelot C."/>
            <person name="Roest Crollius H."/>
            <person name="Guiguen Y."/>
        </authorList>
    </citation>
    <scope>NUCLEOTIDE SEQUENCE</scope>
    <source>
        <strain evidence="2">WJC10195</strain>
    </source>
</reference>
<evidence type="ECO:0000256" key="1">
    <source>
        <dbReference type="SAM" id="MobiDB-lite"/>
    </source>
</evidence>
<protein>
    <submittedName>
        <fullName evidence="2">Uncharacterized protein</fullName>
    </submittedName>
</protein>
<comment type="caution">
    <text evidence="2">The sequence shown here is derived from an EMBL/GenBank/DDBJ whole genome shotgun (WGS) entry which is preliminary data.</text>
</comment>
<organism evidence="2 3">
    <name type="scientific">Synaphobranchus kaupii</name>
    <name type="common">Kaup's arrowtooth eel</name>
    <dbReference type="NCBI Taxonomy" id="118154"/>
    <lineage>
        <taxon>Eukaryota</taxon>
        <taxon>Metazoa</taxon>
        <taxon>Chordata</taxon>
        <taxon>Craniata</taxon>
        <taxon>Vertebrata</taxon>
        <taxon>Euteleostomi</taxon>
        <taxon>Actinopterygii</taxon>
        <taxon>Neopterygii</taxon>
        <taxon>Teleostei</taxon>
        <taxon>Anguilliformes</taxon>
        <taxon>Synaphobranchidae</taxon>
        <taxon>Synaphobranchus</taxon>
    </lineage>
</organism>
<sequence>MHMVLDFTWATSRVLPLVMSKMFNWVVKVVPHPPATPGNLAEEEKPSQPSSAPVSAQGGIVTWISSGFAYALPQPAGANRLSRANSEAKEDNVVDRQGSGLIGWIVQGLGKVVPQPDDKYKEDTEPAADAEENTVVQNICICQQPGQLVVEEVEEGWETEQQEKPQDPHEESIEPPKVLSTLEEEMEMQTEATMVTPEDSQEQLEAGNGEVKLDSQAEESAQPVEDQALQLAEESIQNEEDQGAKLAEESIQNEEDQGTKLAEESIQNEEDQALQLAEESIHNEEDQGAKLAEESIHNEEDQGAKLAEESVHNEEDQALQLAEESIQNEEDQDQAAKLAEEVAHKASSGEQLANIQEEEIKEVFEYLEDMDPVEGTVSPPLLVSTKTEPKVPEPKEAEPENATKRDSLAQVSTSVVKPEPCVVTKQPEPTKEVHPTSPIAQDDETVDDGCGVPCSLLPPVPNSCIAVRNWLMQMPHTSACLANFNQLLQNNTITLPKMPSRPSLGLMCKNLPHLPHLPPQFSQLPQRVQQYYLNILNSFKTQQET</sequence>
<dbReference type="AlphaFoldDB" id="A0A9Q1ESI1"/>